<keyword evidence="3" id="KW-1185">Reference proteome</keyword>
<dbReference type="Gene3D" id="2.40.10.10">
    <property type="entry name" value="Trypsin-like serine proteases"/>
    <property type="match status" value="2"/>
</dbReference>
<dbReference type="OrthoDB" id="8781117at2"/>
<feature type="signal peptide" evidence="1">
    <location>
        <begin position="1"/>
        <end position="19"/>
    </location>
</feature>
<dbReference type="EMBL" id="RJKE01000001">
    <property type="protein sequence ID" value="ROO87251.1"/>
    <property type="molecule type" value="Genomic_DNA"/>
</dbReference>
<organism evidence="2 3">
    <name type="scientific">Actinocorallia herbida</name>
    <dbReference type="NCBI Taxonomy" id="58109"/>
    <lineage>
        <taxon>Bacteria</taxon>
        <taxon>Bacillati</taxon>
        <taxon>Actinomycetota</taxon>
        <taxon>Actinomycetes</taxon>
        <taxon>Streptosporangiales</taxon>
        <taxon>Thermomonosporaceae</taxon>
        <taxon>Actinocorallia</taxon>
    </lineage>
</organism>
<dbReference type="SUPFAM" id="SSF50494">
    <property type="entry name" value="Trypsin-like serine proteases"/>
    <property type="match status" value="1"/>
</dbReference>
<dbReference type="CDD" id="cd21112">
    <property type="entry name" value="alphaLP-like"/>
    <property type="match status" value="1"/>
</dbReference>
<keyword evidence="1" id="KW-0732">Signal</keyword>
<evidence type="ECO:0008006" key="4">
    <source>
        <dbReference type="Google" id="ProtNLM"/>
    </source>
</evidence>
<evidence type="ECO:0000313" key="3">
    <source>
        <dbReference type="Proteomes" id="UP000272400"/>
    </source>
</evidence>
<dbReference type="RefSeq" id="WP_148086068.1">
    <property type="nucleotide sequence ID" value="NZ_RJKE01000001.1"/>
</dbReference>
<evidence type="ECO:0000256" key="1">
    <source>
        <dbReference type="SAM" id="SignalP"/>
    </source>
</evidence>
<evidence type="ECO:0000313" key="2">
    <source>
        <dbReference type="EMBL" id="ROO87251.1"/>
    </source>
</evidence>
<proteinExistence type="predicted"/>
<dbReference type="InterPro" id="IPR009003">
    <property type="entry name" value="Peptidase_S1_PA"/>
</dbReference>
<dbReference type="Proteomes" id="UP000272400">
    <property type="component" value="Unassembled WGS sequence"/>
</dbReference>
<accession>A0A3N1D167</accession>
<feature type="chain" id="PRO_5039596030" description="Streptogrisin C" evidence="1">
    <location>
        <begin position="20"/>
        <end position="434"/>
    </location>
</feature>
<gene>
    <name evidence="2" type="ORF">EDD29_4845</name>
</gene>
<reference evidence="2 3" key="1">
    <citation type="submission" date="2018-11" db="EMBL/GenBank/DDBJ databases">
        <title>Sequencing the genomes of 1000 actinobacteria strains.</title>
        <authorList>
            <person name="Klenk H.-P."/>
        </authorList>
    </citation>
    <scope>NUCLEOTIDE SEQUENCE [LARGE SCALE GENOMIC DNA]</scope>
    <source>
        <strain evidence="2 3">DSM 44254</strain>
    </source>
</reference>
<dbReference type="AlphaFoldDB" id="A0A3N1D167"/>
<sequence>MRLLRLHFLFGLTALTVLALHAPAAGAPADEPVHFSLEAASQPRAQRPELEKVKQRAKANGVSLGAQLRSEFGRLPKVSDSDYPDAEVDGIDAMRFADFELMAKEKGLPLEKIVDEYGWEDQFTVLARYIAERYPRTNAGYAIREVDGVRRGWVAFEGEVPADVVAQAKKVPAPIDFEANKGYSGEDVQAAVDEKAADLAEKGGSYAVSADPYTGEVEVDTAPDVEDHDGWLRGGGYLDRGFGSQCTAGFNIEKDGVYSPMTAGHCVPVGQVGSWYMIYQLHGGDGSSTTNVYSKLRHVGAYGDFSRFGPGTMSATDTFYEDWSTKRYVTSVMPLSELYAGRALCKFGTVTGRGCTAIRKHGITVTTAAGTASRLMMMETEITDGGDSGGPWFSGGAAAGITKGGMWEGEGRRDLVSLVSLVPSALNGWTVRVH</sequence>
<protein>
    <recommendedName>
        <fullName evidence="4">Streptogrisin C</fullName>
    </recommendedName>
</protein>
<dbReference type="InterPro" id="IPR043504">
    <property type="entry name" value="Peptidase_S1_PA_chymotrypsin"/>
</dbReference>
<name>A0A3N1D167_9ACTN</name>
<comment type="caution">
    <text evidence="2">The sequence shown here is derived from an EMBL/GenBank/DDBJ whole genome shotgun (WGS) entry which is preliminary data.</text>
</comment>